<proteinExistence type="predicted"/>
<dbReference type="Proteomes" id="UP001589627">
    <property type="component" value="Unassembled WGS sequence"/>
</dbReference>
<keyword evidence="2" id="KW-0012">Acyltransferase</keyword>
<dbReference type="Pfam" id="PF13508">
    <property type="entry name" value="Acetyltransf_7"/>
    <property type="match status" value="1"/>
</dbReference>
<dbReference type="SUPFAM" id="SSF55729">
    <property type="entry name" value="Acyl-CoA N-acyltransferases (Nat)"/>
    <property type="match status" value="1"/>
</dbReference>
<accession>A0ABV5Y7P4</accession>
<protein>
    <submittedName>
        <fullName evidence="4">GNAT family N-acetyltransferase</fullName>
    </submittedName>
</protein>
<comment type="caution">
    <text evidence="4">The sequence shown here is derived from an EMBL/GenBank/DDBJ whole genome shotgun (WGS) entry which is preliminary data.</text>
</comment>
<keyword evidence="5" id="KW-1185">Reference proteome</keyword>
<evidence type="ECO:0000256" key="1">
    <source>
        <dbReference type="ARBA" id="ARBA00022679"/>
    </source>
</evidence>
<evidence type="ECO:0000256" key="2">
    <source>
        <dbReference type="ARBA" id="ARBA00023315"/>
    </source>
</evidence>
<evidence type="ECO:0000259" key="3">
    <source>
        <dbReference type="PROSITE" id="PS51186"/>
    </source>
</evidence>
<dbReference type="PROSITE" id="PS51186">
    <property type="entry name" value="GNAT"/>
    <property type="match status" value="1"/>
</dbReference>
<dbReference type="EMBL" id="JBHLZP010000007">
    <property type="protein sequence ID" value="MFB9831036.1"/>
    <property type="molecule type" value="Genomic_DNA"/>
</dbReference>
<organism evidence="4 5">
    <name type="scientific">Actinoallomurus acaciae</name>
    <dbReference type="NCBI Taxonomy" id="502577"/>
    <lineage>
        <taxon>Bacteria</taxon>
        <taxon>Bacillati</taxon>
        <taxon>Actinomycetota</taxon>
        <taxon>Actinomycetes</taxon>
        <taxon>Streptosporangiales</taxon>
        <taxon>Thermomonosporaceae</taxon>
        <taxon>Actinoallomurus</taxon>
    </lineage>
</organism>
<evidence type="ECO:0000313" key="5">
    <source>
        <dbReference type="Proteomes" id="UP001589627"/>
    </source>
</evidence>
<dbReference type="RefSeq" id="WP_378194304.1">
    <property type="nucleotide sequence ID" value="NZ_JBHLZP010000007.1"/>
</dbReference>
<evidence type="ECO:0000313" key="4">
    <source>
        <dbReference type="EMBL" id="MFB9831036.1"/>
    </source>
</evidence>
<feature type="domain" description="N-acetyltransferase" evidence="3">
    <location>
        <begin position="1"/>
        <end position="136"/>
    </location>
</feature>
<sequence>MDQVALGKYITGLAARKEPYWKEAVLGESWPVARSGSKVVGFCQIARKDADQSATIGGLYVDPEYHRAGLGRRLVDTALNGLNRPLTVYLDVAKDTDAPAFYRRYGFTPDGVVETPQPLRDSGINIPFISMKLELS</sequence>
<keyword evidence="1" id="KW-0808">Transferase</keyword>
<gene>
    <name evidence="4" type="ORF">ACFFNX_02390</name>
</gene>
<dbReference type="InterPro" id="IPR000182">
    <property type="entry name" value="GNAT_dom"/>
</dbReference>
<name>A0ABV5Y7P4_9ACTN</name>
<dbReference type="CDD" id="cd04301">
    <property type="entry name" value="NAT_SF"/>
    <property type="match status" value="1"/>
</dbReference>
<dbReference type="InterPro" id="IPR016181">
    <property type="entry name" value="Acyl_CoA_acyltransferase"/>
</dbReference>
<dbReference type="Gene3D" id="3.40.630.30">
    <property type="match status" value="1"/>
</dbReference>
<dbReference type="InterPro" id="IPR050832">
    <property type="entry name" value="Bact_Acetyltransf"/>
</dbReference>
<reference evidence="4 5" key="1">
    <citation type="submission" date="2024-09" db="EMBL/GenBank/DDBJ databases">
        <authorList>
            <person name="Sun Q."/>
            <person name="Mori K."/>
        </authorList>
    </citation>
    <scope>NUCLEOTIDE SEQUENCE [LARGE SCALE GENOMIC DNA]</scope>
    <source>
        <strain evidence="4 5">TBRC 0563</strain>
    </source>
</reference>
<dbReference type="PANTHER" id="PTHR43877">
    <property type="entry name" value="AMINOALKYLPHOSPHONATE N-ACETYLTRANSFERASE-RELATED-RELATED"/>
    <property type="match status" value="1"/>
</dbReference>